<name>A0A832M210_9CYAN</name>
<reference evidence="4" key="1">
    <citation type="journal article" date="2020" name="mSystems">
        <title>Genome- and Community-Level Interaction Insights into Carbon Utilization and Element Cycling Functions of Hydrothermarchaeota in Hydrothermal Sediment.</title>
        <authorList>
            <person name="Zhou Z."/>
            <person name="Liu Y."/>
            <person name="Xu W."/>
            <person name="Pan J."/>
            <person name="Luo Z.H."/>
            <person name="Li M."/>
        </authorList>
    </citation>
    <scope>NUCLEOTIDE SEQUENCE [LARGE SCALE GENOMIC DNA]</scope>
    <source>
        <strain evidence="4">SpSt-402</strain>
    </source>
</reference>
<dbReference type="AlphaFoldDB" id="A0A832M210"/>
<keyword evidence="2" id="KW-0067">ATP-binding</keyword>
<dbReference type="EMBL" id="DSRD01000084">
    <property type="protein sequence ID" value="HGW92914.1"/>
    <property type="molecule type" value="Genomic_DNA"/>
</dbReference>
<feature type="domain" description="AAA" evidence="3">
    <location>
        <begin position="3"/>
        <end position="173"/>
    </location>
</feature>
<dbReference type="Gene3D" id="3.40.50.300">
    <property type="entry name" value="P-loop containing nucleotide triphosphate hydrolases"/>
    <property type="match status" value="1"/>
</dbReference>
<organism evidence="4">
    <name type="scientific">Oscillatoriales cyanobacterium SpSt-402</name>
    <dbReference type="NCBI Taxonomy" id="2282168"/>
    <lineage>
        <taxon>Bacteria</taxon>
        <taxon>Bacillati</taxon>
        <taxon>Cyanobacteriota</taxon>
        <taxon>Cyanophyceae</taxon>
        <taxon>Oscillatoriophycideae</taxon>
        <taxon>Oscillatoriales</taxon>
    </lineage>
</organism>
<comment type="caution">
    <text evidence="4">The sequence shown here is derived from an EMBL/GenBank/DDBJ whole genome shotgun (WGS) entry which is preliminary data.</text>
</comment>
<dbReference type="PANTHER" id="PTHR43384:SF6">
    <property type="entry name" value="SEPTUM SITE-DETERMINING PROTEIN MIND HOMOLOG, CHLOROPLASTIC"/>
    <property type="match status" value="1"/>
</dbReference>
<dbReference type="GO" id="GO:0005829">
    <property type="term" value="C:cytosol"/>
    <property type="evidence" value="ECO:0007669"/>
    <property type="project" value="TreeGrafter"/>
</dbReference>
<evidence type="ECO:0000259" key="3">
    <source>
        <dbReference type="Pfam" id="PF13614"/>
    </source>
</evidence>
<accession>A0A832M210</accession>
<dbReference type="GO" id="GO:0009898">
    <property type="term" value="C:cytoplasmic side of plasma membrane"/>
    <property type="evidence" value="ECO:0007669"/>
    <property type="project" value="TreeGrafter"/>
</dbReference>
<dbReference type="InterPro" id="IPR025669">
    <property type="entry name" value="AAA_dom"/>
</dbReference>
<dbReference type="Pfam" id="PF13614">
    <property type="entry name" value="AAA_31"/>
    <property type="match status" value="1"/>
</dbReference>
<proteinExistence type="predicted"/>
<keyword evidence="1" id="KW-0547">Nucleotide-binding</keyword>
<dbReference type="SUPFAM" id="SSF52540">
    <property type="entry name" value="P-loop containing nucleoside triphosphate hydrolases"/>
    <property type="match status" value="1"/>
</dbReference>
<evidence type="ECO:0000256" key="1">
    <source>
        <dbReference type="ARBA" id="ARBA00022741"/>
    </source>
</evidence>
<dbReference type="GO" id="GO:0016887">
    <property type="term" value="F:ATP hydrolysis activity"/>
    <property type="evidence" value="ECO:0007669"/>
    <property type="project" value="TreeGrafter"/>
</dbReference>
<evidence type="ECO:0000256" key="2">
    <source>
        <dbReference type="ARBA" id="ARBA00022840"/>
    </source>
</evidence>
<dbReference type="GO" id="GO:0051782">
    <property type="term" value="P:negative regulation of cell division"/>
    <property type="evidence" value="ECO:0007669"/>
    <property type="project" value="TreeGrafter"/>
</dbReference>
<evidence type="ECO:0000313" key="4">
    <source>
        <dbReference type="EMBL" id="HGW92914.1"/>
    </source>
</evidence>
<dbReference type="GO" id="GO:0005524">
    <property type="term" value="F:ATP binding"/>
    <property type="evidence" value="ECO:0007669"/>
    <property type="project" value="UniProtKB-KW"/>
</dbReference>
<dbReference type="InterPro" id="IPR027417">
    <property type="entry name" value="P-loop_NTPase"/>
</dbReference>
<dbReference type="PANTHER" id="PTHR43384">
    <property type="entry name" value="SEPTUM SITE-DETERMINING PROTEIN MIND HOMOLOG, CHLOROPLASTIC-RELATED"/>
    <property type="match status" value="1"/>
</dbReference>
<sequence length="255" mass="28112">MSTVLAVNSFQRGVGKSMAVANLAVLIAMQGYRVGVVDTDFQSPAVHYLFGLPESYTDNCLNDVLAGKCRIQEATYDVTPHLHEDITGRIFLTPASIDAAQIVKVMNKRFDLNVLDESLDLLSEELKLDILLIDTHAGLDEQTMGLIAMSNSLIIVMRLDPQTYQGVAVTVEVARRLELPQITLIVNDLLPSYEVDQVKSQLEAAYHCPVIAVIPHANEMMSLTHSKIFVSHYPKHVVTAQFKRAANMLVAGIHS</sequence>
<dbReference type="InterPro" id="IPR050625">
    <property type="entry name" value="ParA/MinD_ATPase"/>
</dbReference>
<protein>
    <submittedName>
        <fullName evidence="4">MinD/ParA family protein</fullName>
    </submittedName>
</protein>
<gene>
    <name evidence="4" type="ORF">ENR47_01325</name>
</gene>